<reference evidence="1 2" key="1">
    <citation type="journal article" date="2014" name="Nature">
        <title>An environmental bacterial taxon with a large and distinct metabolic repertoire.</title>
        <authorList>
            <person name="Wilson M.C."/>
            <person name="Mori T."/>
            <person name="Ruckert C."/>
            <person name="Uria A.R."/>
            <person name="Helf M.J."/>
            <person name="Takada K."/>
            <person name="Gernert C."/>
            <person name="Steffens U.A."/>
            <person name="Heycke N."/>
            <person name="Schmitt S."/>
            <person name="Rinke C."/>
            <person name="Helfrich E.J."/>
            <person name="Brachmann A.O."/>
            <person name="Gurgui C."/>
            <person name="Wakimoto T."/>
            <person name="Kracht M."/>
            <person name="Crusemann M."/>
            <person name="Hentschel U."/>
            <person name="Abe I."/>
            <person name="Matsunaga S."/>
            <person name="Kalinowski J."/>
            <person name="Takeyama H."/>
            <person name="Piel J."/>
        </authorList>
    </citation>
    <scope>NUCLEOTIDE SEQUENCE [LARGE SCALE GENOMIC DNA]</scope>
    <source>
        <strain evidence="2">TSY1</strain>
    </source>
</reference>
<keyword evidence="2" id="KW-1185">Reference proteome</keyword>
<proteinExistence type="predicted"/>
<dbReference type="GO" id="GO:0016075">
    <property type="term" value="P:rRNA catabolic process"/>
    <property type="evidence" value="ECO:0007669"/>
    <property type="project" value="TreeGrafter"/>
</dbReference>
<sequence length="112" mass="12263">MGDIHWVDLPAADGREQRGRRPAVVFQDDNYGGDLPVMLVVPLTTARAAMRFSGTTLIQPTAENGLRQASVALVFQLRAIDRGRIQERIGAVDVETLNAMFEELGKLTGRSV</sequence>
<organism evidence="1 2">
    <name type="scientific">Entotheonella factor</name>
    <dbReference type="NCBI Taxonomy" id="1429438"/>
    <lineage>
        <taxon>Bacteria</taxon>
        <taxon>Pseudomonadati</taxon>
        <taxon>Nitrospinota/Tectimicrobiota group</taxon>
        <taxon>Candidatus Tectimicrobiota</taxon>
        <taxon>Candidatus Entotheonellia</taxon>
        <taxon>Candidatus Entotheonellales</taxon>
        <taxon>Candidatus Entotheonellaceae</taxon>
        <taxon>Candidatus Entotheonella</taxon>
    </lineage>
</organism>
<dbReference type="InterPro" id="IPR003477">
    <property type="entry name" value="PemK-like"/>
</dbReference>
<dbReference type="HOGENOM" id="CLU_121823_1_2_7"/>
<dbReference type="EMBL" id="AZHW01000721">
    <property type="protein sequence ID" value="ETW96987.1"/>
    <property type="molecule type" value="Genomic_DNA"/>
</dbReference>
<dbReference type="PANTHER" id="PTHR33988">
    <property type="entry name" value="ENDORIBONUCLEASE MAZF-RELATED"/>
    <property type="match status" value="1"/>
</dbReference>
<evidence type="ECO:0008006" key="3">
    <source>
        <dbReference type="Google" id="ProtNLM"/>
    </source>
</evidence>
<dbReference type="GO" id="GO:0006402">
    <property type="term" value="P:mRNA catabolic process"/>
    <property type="evidence" value="ECO:0007669"/>
    <property type="project" value="TreeGrafter"/>
</dbReference>
<gene>
    <name evidence="1" type="ORF">ETSY1_24375</name>
</gene>
<dbReference type="Proteomes" id="UP000019141">
    <property type="component" value="Unassembled WGS sequence"/>
</dbReference>
<protein>
    <recommendedName>
        <fullName evidence="3">mRNA interferase</fullName>
    </recommendedName>
</protein>
<dbReference type="Gene3D" id="2.30.30.110">
    <property type="match status" value="1"/>
</dbReference>
<dbReference type="InterPro" id="IPR011067">
    <property type="entry name" value="Plasmid_toxin/cell-grow_inhib"/>
</dbReference>
<dbReference type="SUPFAM" id="SSF50118">
    <property type="entry name" value="Cell growth inhibitor/plasmid maintenance toxic component"/>
    <property type="match status" value="1"/>
</dbReference>
<evidence type="ECO:0000313" key="2">
    <source>
        <dbReference type="Proteomes" id="UP000019141"/>
    </source>
</evidence>
<dbReference type="Pfam" id="PF02452">
    <property type="entry name" value="PemK_toxin"/>
    <property type="match status" value="1"/>
</dbReference>
<dbReference type="GO" id="GO:0004521">
    <property type="term" value="F:RNA endonuclease activity"/>
    <property type="evidence" value="ECO:0007669"/>
    <property type="project" value="TreeGrafter"/>
</dbReference>
<evidence type="ECO:0000313" key="1">
    <source>
        <dbReference type="EMBL" id="ETW96987.1"/>
    </source>
</evidence>
<dbReference type="GO" id="GO:0003677">
    <property type="term" value="F:DNA binding"/>
    <property type="evidence" value="ECO:0007669"/>
    <property type="project" value="InterPro"/>
</dbReference>
<dbReference type="AlphaFoldDB" id="W4LG60"/>
<comment type="caution">
    <text evidence="1">The sequence shown here is derived from an EMBL/GenBank/DDBJ whole genome shotgun (WGS) entry which is preliminary data.</text>
</comment>
<name>W4LG60_ENTF1</name>
<accession>W4LG60</accession>